<evidence type="ECO:0000259" key="4">
    <source>
        <dbReference type="PROSITE" id="PS01124"/>
    </source>
</evidence>
<dbReference type="PROSITE" id="PS50943">
    <property type="entry name" value="HTH_CROC1"/>
    <property type="match status" value="1"/>
</dbReference>
<comment type="caution">
    <text evidence="6">The sequence shown here is derived from an EMBL/GenBank/DDBJ whole genome shotgun (WGS) entry which is preliminary data.</text>
</comment>
<evidence type="ECO:0000259" key="5">
    <source>
        <dbReference type="PROSITE" id="PS50943"/>
    </source>
</evidence>
<accession>A0ABU1JLF6</accession>
<dbReference type="RefSeq" id="WP_309793721.1">
    <property type="nucleotide sequence ID" value="NZ_JAVDPW010000003.1"/>
</dbReference>
<dbReference type="Pfam" id="PF12833">
    <property type="entry name" value="HTH_18"/>
    <property type="match status" value="1"/>
</dbReference>
<feature type="domain" description="HTH cro/C1-type" evidence="5">
    <location>
        <begin position="191"/>
        <end position="214"/>
    </location>
</feature>
<organism evidence="6 7">
    <name type="scientific">Inquilinus ginsengisoli</name>
    <dbReference type="NCBI Taxonomy" id="363840"/>
    <lineage>
        <taxon>Bacteria</taxon>
        <taxon>Pseudomonadati</taxon>
        <taxon>Pseudomonadota</taxon>
        <taxon>Alphaproteobacteria</taxon>
        <taxon>Rhodospirillales</taxon>
        <taxon>Rhodospirillaceae</taxon>
        <taxon>Inquilinus</taxon>
    </lineage>
</organism>
<name>A0ABU1JLF6_9PROT</name>
<dbReference type="Gene3D" id="1.10.10.60">
    <property type="entry name" value="Homeodomain-like"/>
    <property type="match status" value="1"/>
</dbReference>
<dbReference type="SUPFAM" id="SSF46689">
    <property type="entry name" value="Homeodomain-like"/>
    <property type="match status" value="2"/>
</dbReference>
<evidence type="ECO:0000256" key="1">
    <source>
        <dbReference type="ARBA" id="ARBA00023015"/>
    </source>
</evidence>
<dbReference type="PANTHER" id="PTHR46796">
    <property type="entry name" value="HTH-TYPE TRANSCRIPTIONAL ACTIVATOR RHAS-RELATED"/>
    <property type="match status" value="1"/>
</dbReference>
<dbReference type="Proteomes" id="UP001262410">
    <property type="component" value="Unassembled WGS sequence"/>
</dbReference>
<dbReference type="PROSITE" id="PS01124">
    <property type="entry name" value="HTH_ARAC_FAMILY_2"/>
    <property type="match status" value="1"/>
</dbReference>
<keyword evidence="7" id="KW-1185">Reference proteome</keyword>
<dbReference type="InterPro" id="IPR009057">
    <property type="entry name" value="Homeodomain-like_sf"/>
</dbReference>
<keyword evidence="1" id="KW-0805">Transcription regulation</keyword>
<dbReference type="InterPro" id="IPR050204">
    <property type="entry name" value="AraC_XylS_family_regulators"/>
</dbReference>
<reference evidence="6 7" key="1">
    <citation type="submission" date="2023-07" db="EMBL/GenBank/DDBJ databases">
        <title>Sorghum-associated microbial communities from plants grown in Nebraska, USA.</title>
        <authorList>
            <person name="Schachtman D."/>
        </authorList>
    </citation>
    <scope>NUCLEOTIDE SEQUENCE [LARGE SCALE GENOMIC DNA]</scope>
    <source>
        <strain evidence="6 7">584</strain>
    </source>
</reference>
<keyword evidence="3" id="KW-0804">Transcription</keyword>
<dbReference type="PANTHER" id="PTHR46796:SF6">
    <property type="entry name" value="ARAC SUBFAMILY"/>
    <property type="match status" value="1"/>
</dbReference>
<keyword evidence="2" id="KW-0238">DNA-binding</keyword>
<sequence>MDTHEPVIRSGALVPERARRWSGFEAGLFAAAAHAVEAPPSPDLRLSLHVGPPVRAHCRAEGIVQSRLQSQGDIDLLPAGASGVWEDEGPARFLLLRLTPALLATAAEGLGLASGRLEFAPRLQLRDPRIEHVGWALKAELEAGAESDPLYADSLGLALAAHLLRRYGAPTREPALGQALSRRQLGRVLELIEARLDQRLTLAELAAAAGLSPSHFKPLFKASTGLAPHQYVIRRRVERARALLLDSRLPMAQVALDAGFAHQSHMARAMRRLLGTTPGALRRERR</sequence>
<proteinExistence type="predicted"/>
<dbReference type="InterPro" id="IPR001387">
    <property type="entry name" value="Cro/C1-type_HTH"/>
</dbReference>
<dbReference type="SMART" id="SM00342">
    <property type="entry name" value="HTH_ARAC"/>
    <property type="match status" value="1"/>
</dbReference>
<dbReference type="InterPro" id="IPR018060">
    <property type="entry name" value="HTH_AraC"/>
</dbReference>
<dbReference type="EMBL" id="JAVDPW010000003">
    <property type="protein sequence ID" value="MDR6289430.1"/>
    <property type="molecule type" value="Genomic_DNA"/>
</dbReference>
<evidence type="ECO:0000313" key="7">
    <source>
        <dbReference type="Proteomes" id="UP001262410"/>
    </source>
</evidence>
<evidence type="ECO:0000256" key="3">
    <source>
        <dbReference type="ARBA" id="ARBA00023163"/>
    </source>
</evidence>
<evidence type="ECO:0000313" key="6">
    <source>
        <dbReference type="EMBL" id="MDR6289430.1"/>
    </source>
</evidence>
<protein>
    <submittedName>
        <fullName evidence="6">AraC family transcriptional regulator</fullName>
    </submittedName>
</protein>
<feature type="domain" description="HTH araC/xylS-type" evidence="4">
    <location>
        <begin position="186"/>
        <end position="284"/>
    </location>
</feature>
<evidence type="ECO:0000256" key="2">
    <source>
        <dbReference type="ARBA" id="ARBA00023125"/>
    </source>
</evidence>
<gene>
    <name evidence="6" type="ORF">E9232_001945</name>
</gene>